<organism evidence="1 2">
    <name type="scientific">Nicotiana tabacum</name>
    <name type="common">Common tobacco</name>
    <dbReference type="NCBI Taxonomy" id="4097"/>
    <lineage>
        <taxon>Eukaryota</taxon>
        <taxon>Viridiplantae</taxon>
        <taxon>Streptophyta</taxon>
        <taxon>Embryophyta</taxon>
        <taxon>Tracheophyta</taxon>
        <taxon>Spermatophyta</taxon>
        <taxon>Magnoliopsida</taxon>
        <taxon>eudicotyledons</taxon>
        <taxon>Gunneridae</taxon>
        <taxon>Pentapetalae</taxon>
        <taxon>asterids</taxon>
        <taxon>lamiids</taxon>
        <taxon>Solanales</taxon>
        <taxon>Solanaceae</taxon>
        <taxon>Nicotianoideae</taxon>
        <taxon>Nicotianeae</taxon>
        <taxon>Nicotiana</taxon>
    </lineage>
</organism>
<sequence length="103" mass="11556">MGSPWPFAAWGMYVIGPIRPTASNGHHFILVAIDYLTKWVEASTYKAFTKNVVADFVRNNIVCRFGILESIITDNAANLNSDLMREICKKFRTTAIPQPTGHK</sequence>
<proteinExistence type="predicted"/>
<gene>
    <name evidence="2" type="primary">LOC142163865</name>
</gene>
<evidence type="ECO:0000313" key="2">
    <source>
        <dbReference type="RefSeq" id="XP_075077113.1"/>
    </source>
</evidence>
<dbReference type="RefSeq" id="XP_075077113.1">
    <property type="nucleotide sequence ID" value="XM_075221012.1"/>
</dbReference>
<accession>A0AC58RWL9</accession>
<dbReference type="Proteomes" id="UP000790787">
    <property type="component" value="Chromosome 9"/>
</dbReference>
<reference evidence="1" key="1">
    <citation type="journal article" date="2014" name="Nat. Commun.">
        <title>The tobacco genome sequence and its comparison with those of tomato and potato.</title>
        <authorList>
            <person name="Sierro N."/>
            <person name="Battey J.N."/>
            <person name="Ouadi S."/>
            <person name="Bakaher N."/>
            <person name="Bovet L."/>
            <person name="Willig A."/>
            <person name="Goepfert S."/>
            <person name="Peitsch M.C."/>
            <person name="Ivanov N.V."/>
        </authorList>
    </citation>
    <scope>NUCLEOTIDE SEQUENCE [LARGE SCALE GENOMIC DNA]</scope>
</reference>
<protein>
    <submittedName>
        <fullName evidence="2">Uncharacterized protein LOC142163865</fullName>
    </submittedName>
</protein>
<keyword evidence="1" id="KW-1185">Reference proteome</keyword>
<name>A0AC58RWL9_TOBAC</name>
<reference evidence="2" key="2">
    <citation type="submission" date="2025-08" db="UniProtKB">
        <authorList>
            <consortium name="RefSeq"/>
        </authorList>
    </citation>
    <scope>IDENTIFICATION</scope>
    <source>
        <tissue evidence="2">Leaf</tissue>
    </source>
</reference>
<evidence type="ECO:0000313" key="1">
    <source>
        <dbReference type="Proteomes" id="UP000790787"/>
    </source>
</evidence>